<comment type="caution">
    <text evidence="9">The sequence shown here is derived from an EMBL/GenBank/DDBJ whole genome shotgun (WGS) entry which is preliminary data.</text>
</comment>
<feature type="compositionally biased region" description="Basic and acidic residues" evidence="6">
    <location>
        <begin position="716"/>
        <end position="727"/>
    </location>
</feature>
<dbReference type="Pfam" id="PF14322">
    <property type="entry name" value="SusD-like_3"/>
    <property type="match status" value="1"/>
</dbReference>
<name>A0A6G1VRS7_9BACT</name>
<protein>
    <submittedName>
        <fullName evidence="9">RagB/SusD family nutrient uptake outer membrane protein</fullName>
    </submittedName>
</protein>
<dbReference type="SUPFAM" id="SSF48452">
    <property type="entry name" value="TPR-like"/>
    <property type="match status" value="1"/>
</dbReference>
<evidence type="ECO:0000313" key="10">
    <source>
        <dbReference type="Proteomes" id="UP000477980"/>
    </source>
</evidence>
<feature type="region of interest" description="Disordered" evidence="6">
    <location>
        <begin position="706"/>
        <end position="727"/>
    </location>
</feature>
<evidence type="ECO:0000256" key="3">
    <source>
        <dbReference type="ARBA" id="ARBA00022729"/>
    </source>
</evidence>
<sequence length="727" mass="81599">MKTNKILYAALIAGATLGTVTSCSDSFLDEKLITEKGTAYFQTKEGIDDLVKGAYQKLKFKYNYIWGIYLYGMGIDEFTSGANNITSYNAYSTDLNSGETAANQPLWDNMYGLVEPANLVIQNTPLYYGEKVSTYNNRLGEGYFLRAFAYFELVKQYGGVPLKLEPSNGKINYTYTRNSEEECFAQIISDFQKAYELLPESPEGKQVGRLTKSAAAHFLAKAHLYRASELHDGWNAQYKDADLDAVIKYGKEVIAAHPLCQNFQELWDYTEPNGANEQVSEVVLAAQFSNDGASTRGRFGNQFHLYYPSIYQNMAGCKRDISGGREFSYVSATEYSMQVFDRVNDSRFWKSFITKYGSNYTDGAPYWITTKKNKETGKLEITDDIYKAHPEYYPDDVKVPTESDPGEHRFKGGEIGIKYIVNNPGDTRFTPALNADGTENKSEDYVLKNGKLTPQHTFVRYYAGQPFSFNTQSNAAERSGNYYTLGSIHNRSVALSKFRDGARESIASQFGTRDAIIARSADDVLMVAEAYIRKKDYGNAITYLNMVRDRAGYKAGEDRSISRDGGQAYKKNSACTGKGGGFSAEGSIYTEENTYYESNNIAETTASTESNMHLNGIEDVLNSKVEQPIYEALKLTSDYDKFMCFLLDERTRELIGEGQRWEDLARTKTLEARWNAFSDASTGGQGKFDPAKHYYRPIPQSFLDGITNANGASLSNEEKEKMQNPGY</sequence>
<dbReference type="RefSeq" id="WP_153090933.1">
    <property type="nucleotide sequence ID" value="NZ_VZAH01000140.1"/>
</dbReference>
<comment type="similarity">
    <text evidence="2">Belongs to the SusD family.</text>
</comment>
<dbReference type="GO" id="GO:0009279">
    <property type="term" value="C:cell outer membrane"/>
    <property type="evidence" value="ECO:0007669"/>
    <property type="project" value="UniProtKB-SubCell"/>
</dbReference>
<evidence type="ECO:0000313" key="9">
    <source>
        <dbReference type="EMBL" id="MQP15433.1"/>
    </source>
</evidence>
<feature type="domain" description="SusD-like N-terminal" evidence="8">
    <location>
        <begin position="27"/>
        <end position="224"/>
    </location>
</feature>
<dbReference type="InterPro" id="IPR011990">
    <property type="entry name" value="TPR-like_helical_dom_sf"/>
</dbReference>
<keyword evidence="3" id="KW-0732">Signal</keyword>
<accession>A0A6G1VRS7</accession>
<evidence type="ECO:0000256" key="6">
    <source>
        <dbReference type="SAM" id="MobiDB-lite"/>
    </source>
</evidence>
<evidence type="ECO:0000256" key="1">
    <source>
        <dbReference type="ARBA" id="ARBA00004442"/>
    </source>
</evidence>
<dbReference type="Proteomes" id="UP000477980">
    <property type="component" value="Unassembled WGS sequence"/>
</dbReference>
<dbReference type="InterPro" id="IPR012944">
    <property type="entry name" value="SusD_RagB_dom"/>
</dbReference>
<dbReference type="Gene3D" id="1.25.40.390">
    <property type="match status" value="2"/>
</dbReference>
<reference evidence="9 10" key="1">
    <citation type="submission" date="2019-09" db="EMBL/GenBank/DDBJ databases">
        <title>Distinct polysaccharide growth profiles of human intestinal Prevotella copri isolates.</title>
        <authorList>
            <person name="Fehlner-Peach H."/>
            <person name="Magnabosco C."/>
            <person name="Raghavan V."/>
            <person name="Scher J.U."/>
            <person name="Tett A."/>
            <person name="Cox L.M."/>
            <person name="Gottsegen C."/>
            <person name="Watters A."/>
            <person name="Wiltshire- Gordon J.D."/>
            <person name="Segata N."/>
            <person name="Bonneau R."/>
            <person name="Littman D.R."/>
        </authorList>
    </citation>
    <scope>NUCLEOTIDE SEQUENCE [LARGE SCALE GENOMIC DNA]</scope>
    <source>
        <strain evidence="10">iAA917</strain>
    </source>
</reference>
<gene>
    <name evidence="9" type="ORF">F7D25_13700</name>
</gene>
<evidence type="ECO:0000259" key="8">
    <source>
        <dbReference type="Pfam" id="PF14322"/>
    </source>
</evidence>
<dbReference type="AlphaFoldDB" id="A0A6G1VRS7"/>
<evidence type="ECO:0000256" key="4">
    <source>
        <dbReference type="ARBA" id="ARBA00023136"/>
    </source>
</evidence>
<organism evidence="9 10">
    <name type="scientific">Segatella copri</name>
    <dbReference type="NCBI Taxonomy" id="165179"/>
    <lineage>
        <taxon>Bacteria</taxon>
        <taxon>Pseudomonadati</taxon>
        <taxon>Bacteroidota</taxon>
        <taxon>Bacteroidia</taxon>
        <taxon>Bacteroidales</taxon>
        <taxon>Prevotellaceae</taxon>
        <taxon>Segatella</taxon>
    </lineage>
</organism>
<proteinExistence type="inferred from homology"/>
<evidence type="ECO:0000256" key="2">
    <source>
        <dbReference type="ARBA" id="ARBA00006275"/>
    </source>
</evidence>
<comment type="subcellular location">
    <subcellularLocation>
        <location evidence="1">Cell outer membrane</location>
    </subcellularLocation>
</comment>
<evidence type="ECO:0000256" key="5">
    <source>
        <dbReference type="ARBA" id="ARBA00023237"/>
    </source>
</evidence>
<dbReference type="OrthoDB" id="5694214at2"/>
<dbReference type="PROSITE" id="PS51257">
    <property type="entry name" value="PROKAR_LIPOPROTEIN"/>
    <property type="match status" value="1"/>
</dbReference>
<evidence type="ECO:0000259" key="7">
    <source>
        <dbReference type="Pfam" id="PF07980"/>
    </source>
</evidence>
<dbReference type="InterPro" id="IPR033985">
    <property type="entry name" value="SusD-like_N"/>
</dbReference>
<keyword evidence="4" id="KW-0472">Membrane</keyword>
<keyword evidence="5" id="KW-0998">Cell outer membrane</keyword>
<feature type="domain" description="RagB/SusD" evidence="7">
    <location>
        <begin position="389"/>
        <end position="704"/>
    </location>
</feature>
<dbReference type="Pfam" id="PF07980">
    <property type="entry name" value="SusD_RagB"/>
    <property type="match status" value="1"/>
</dbReference>
<dbReference type="EMBL" id="VZAH01000140">
    <property type="protein sequence ID" value="MQP15433.1"/>
    <property type="molecule type" value="Genomic_DNA"/>
</dbReference>